<dbReference type="RefSeq" id="WP_357782261.1">
    <property type="nucleotide sequence ID" value="NZ_JBFAKC010000004.1"/>
</dbReference>
<dbReference type="EMBL" id="JBFAKC010000004">
    <property type="protein sequence ID" value="MEV0708048.1"/>
    <property type="molecule type" value="Genomic_DNA"/>
</dbReference>
<accession>A0ABV3FRT2</accession>
<name>A0ABV3FRT2_9NOCA</name>
<sequence>MTASQKPSDADGPADRFVLEVDRIPVAFTGPHGRTLDWLTL</sequence>
<evidence type="ECO:0000313" key="1">
    <source>
        <dbReference type="EMBL" id="MEV0708048.1"/>
    </source>
</evidence>
<evidence type="ECO:0000313" key="2">
    <source>
        <dbReference type="Proteomes" id="UP001551695"/>
    </source>
</evidence>
<keyword evidence="2" id="KW-1185">Reference proteome</keyword>
<organism evidence="1 2">
    <name type="scientific">Nocardia aurea</name>
    <dbReference type="NCBI Taxonomy" id="2144174"/>
    <lineage>
        <taxon>Bacteria</taxon>
        <taxon>Bacillati</taxon>
        <taxon>Actinomycetota</taxon>
        <taxon>Actinomycetes</taxon>
        <taxon>Mycobacteriales</taxon>
        <taxon>Nocardiaceae</taxon>
        <taxon>Nocardia</taxon>
    </lineage>
</organism>
<reference evidence="1 2" key="1">
    <citation type="submission" date="2024-06" db="EMBL/GenBank/DDBJ databases">
        <title>The Natural Products Discovery Center: Release of the First 8490 Sequenced Strains for Exploring Actinobacteria Biosynthetic Diversity.</title>
        <authorList>
            <person name="Kalkreuter E."/>
            <person name="Kautsar S.A."/>
            <person name="Yang D."/>
            <person name="Bader C.D."/>
            <person name="Teijaro C.N."/>
            <person name="Fluegel L."/>
            <person name="Davis C.M."/>
            <person name="Simpson J.R."/>
            <person name="Lauterbach L."/>
            <person name="Steele A.D."/>
            <person name="Gui C."/>
            <person name="Meng S."/>
            <person name="Li G."/>
            <person name="Viehrig K."/>
            <person name="Ye F."/>
            <person name="Su P."/>
            <person name="Kiefer A.F."/>
            <person name="Nichols A."/>
            <person name="Cepeda A.J."/>
            <person name="Yan W."/>
            <person name="Fan B."/>
            <person name="Jiang Y."/>
            <person name="Adhikari A."/>
            <person name="Zheng C.-J."/>
            <person name="Schuster L."/>
            <person name="Cowan T.M."/>
            <person name="Smanski M.J."/>
            <person name="Chevrette M.G."/>
            <person name="De Carvalho L.P.S."/>
            <person name="Shen B."/>
        </authorList>
    </citation>
    <scope>NUCLEOTIDE SEQUENCE [LARGE SCALE GENOMIC DNA]</scope>
    <source>
        <strain evidence="1 2">NPDC050403</strain>
    </source>
</reference>
<protein>
    <submittedName>
        <fullName evidence="1">Uncharacterized protein</fullName>
    </submittedName>
</protein>
<comment type="caution">
    <text evidence="1">The sequence shown here is derived from an EMBL/GenBank/DDBJ whole genome shotgun (WGS) entry which is preliminary data.</text>
</comment>
<proteinExistence type="predicted"/>
<gene>
    <name evidence="1" type="ORF">AB0I48_10820</name>
</gene>
<dbReference type="Proteomes" id="UP001551695">
    <property type="component" value="Unassembled WGS sequence"/>
</dbReference>